<dbReference type="InterPro" id="IPR026044">
    <property type="entry name" value="MltA"/>
</dbReference>
<gene>
    <name evidence="9" type="primary">mltA</name>
    <name evidence="9" type="ORF">BHE75_01189</name>
</gene>
<proteinExistence type="predicted"/>
<accession>A0A1S1HCB5</accession>
<feature type="domain" description="Lytic transglycosylase MltA" evidence="8">
    <location>
        <begin position="168"/>
        <end position="325"/>
    </location>
</feature>
<evidence type="ECO:0000256" key="2">
    <source>
        <dbReference type="ARBA" id="ARBA00012587"/>
    </source>
</evidence>
<dbReference type="CDD" id="cd14485">
    <property type="entry name" value="mltA_like_LT_A"/>
    <property type="match status" value="1"/>
</dbReference>
<feature type="signal peptide" evidence="7">
    <location>
        <begin position="1"/>
        <end position="17"/>
    </location>
</feature>
<dbReference type="OrthoDB" id="9783686at2"/>
<dbReference type="PIRSF" id="PIRSF019422">
    <property type="entry name" value="MltA"/>
    <property type="match status" value="1"/>
</dbReference>
<evidence type="ECO:0000313" key="10">
    <source>
        <dbReference type="Proteomes" id="UP000179467"/>
    </source>
</evidence>
<evidence type="ECO:0000256" key="3">
    <source>
        <dbReference type="ARBA" id="ARBA00023239"/>
    </source>
</evidence>
<reference evidence="9 10" key="1">
    <citation type="submission" date="2016-09" db="EMBL/GenBank/DDBJ databases">
        <title>Metabolic pathway, cell adaptation mechanisms and a novel monoxygenase revealed through proteogenomic-transcription analysis of a Sphingomonas haloaromaticamans strain degrading the fungicide ortho-phenylphenol.</title>
        <authorList>
            <person name="Perruchon C."/>
            <person name="Papadopoulou E.S."/>
            <person name="Rousidou C."/>
            <person name="Vasileiadis S."/>
            <person name="Tanou G."/>
            <person name="Amoutzias G."/>
            <person name="Molassiotis A."/>
            <person name="Karpouzas D.G."/>
        </authorList>
    </citation>
    <scope>NUCLEOTIDE SEQUENCE [LARGE SCALE GENOMIC DNA]</scope>
    <source>
        <strain evidence="9 10">P3</strain>
    </source>
</reference>
<keyword evidence="7" id="KW-0732">Signal</keyword>
<feature type="chain" id="PRO_5010280140" description="peptidoglycan lytic exotransglycosylase" evidence="7">
    <location>
        <begin position="18"/>
        <end position="437"/>
    </location>
</feature>
<feature type="compositionally biased region" description="Pro residues" evidence="6">
    <location>
        <begin position="59"/>
        <end position="69"/>
    </location>
</feature>
<dbReference type="PROSITE" id="PS51257">
    <property type="entry name" value="PROKAR_LIPOPROTEIN"/>
    <property type="match status" value="1"/>
</dbReference>
<dbReference type="GO" id="GO:0009254">
    <property type="term" value="P:peptidoglycan turnover"/>
    <property type="evidence" value="ECO:0007669"/>
    <property type="project" value="InterPro"/>
</dbReference>
<dbReference type="InterPro" id="IPR005300">
    <property type="entry name" value="MltA_B"/>
</dbReference>
<dbReference type="EMBL" id="MIPT01000001">
    <property type="protein sequence ID" value="OHT19206.1"/>
    <property type="molecule type" value="Genomic_DNA"/>
</dbReference>
<dbReference type="AlphaFoldDB" id="A0A1S1HCB5"/>
<evidence type="ECO:0000256" key="6">
    <source>
        <dbReference type="SAM" id="MobiDB-lite"/>
    </source>
</evidence>
<keyword evidence="3 9" id="KW-0456">Lyase</keyword>
<sequence length="437" mass="45410">MTRLALGGALAAALALAGCVSPQGPPAPVSRPTTPTAPPAAGAPVSSPPLGPVRGPRVTLPPAPAPLAAPPAGATAQQQGVRPGPSVTALGISDAEARSALAAFRISCRSLVRRTDNSGLTRGADWQPACDAAASWRDGDAINFFPRYFETAIVGEGKAFATGYYEPEIKGSRTRRTGYEVPIYGRPDDLIEVDLGLFADDLKGRRIRGQAKDGKLIRYPDRAAIVGGAIDGRAPVIAWAADPIEFFFLQVQGSGLIDLPDGGRMRVGYDTQNGREYTGIGAFMRDRGLLQPGQSSMQGIMATLRAMPDGGASIMNENKSFVFFRELFGPGPLGALGLPVTGRTTVAADPAFVPLGAPVFLALDRVEATGLWVAQDTGGAIKGANRFDTFWGAGEDARRIAGGMSGRGNAWLLLPKGSVARLNAATVTGNGGPAPRR</sequence>
<evidence type="ECO:0000313" key="9">
    <source>
        <dbReference type="EMBL" id="OHT19206.1"/>
    </source>
</evidence>
<dbReference type="PANTHER" id="PTHR30124:SF0">
    <property type="entry name" value="MEMBRANE-BOUND LYTIC MUREIN TRANSGLYCOSYLASE A"/>
    <property type="match status" value="1"/>
</dbReference>
<dbReference type="GO" id="GO:0004553">
    <property type="term" value="F:hydrolase activity, hydrolyzing O-glycosyl compounds"/>
    <property type="evidence" value="ECO:0007669"/>
    <property type="project" value="InterPro"/>
</dbReference>
<comment type="catalytic activity">
    <reaction evidence="1">
        <text>Exolytic cleavage of the (1-&gt;4)-beta-glycosidic linkage between N-acetylmuramic acid (MurNAc) and N-acetylglucosamine (GlcNAc) residues in peptidoglycan, from either the reducing or the non-reducing ends of the peptidoglycan chains, with concomitant formation of a 1,6-anhydrobond in the MurNAc residue.</text>
        <dbReference type="EC" id="4.2.2.n1"/>
    </reaction>
</comment>
<keyword evidence="4" id="KW-0961">Cell wall biogenesis/degradation</keyword>
<dbReference type="GO" id="GO:0071555">
    <property type="term" value="P:cell wall organization"/>
    <property type="evidence" value="ECO:0007669"/>
    <property type="project" value="UniProtKB-KW"/>
</dbReference>
<feature type="region of interest" description="Disordered" evidence="6">
    <location>
        <begin position="24"/>
        <end position="85"/>
    </location>
</feature>
<dbReference type="GO" id="GO:0019867">
    <property type="term" value="C:outer membrane"/>
    <property type="evidence" value="ECO:0007669"/>
    <property type="project" value="InterPro"/>
</dbReference>
<dbReference type="Pfam" id="PF03562">
    <property type="entry name" value="MltA"/>
    <property type="match status" value="1"/>
</dbReference>
<feature type="compositionally biased region" description="Low complexity" evidence="6">
    <location>
        <begin position="70"/>
        <end position="80"/>
    </location>
</feature>
<evidence type="ECO:0000256" key="1">
    <source>
        <dbReference type="ARBA" id="ARBA00001420"/>
    </source>
</evidence>
<dbReference type="GO" id="GO:0009253">
    <property type="term" value="P:peptidoglycan catabolic process"/>
    <property type="evidence" value="ECO:0007669"/>
    <property type="project" value="TreeGrafter"/>
</dbReference>
<dbReference type="GO" id="GO:0008933">
    <property type="term" value="F:peptidoglycan lytic transglycosylase activity"/>
    <property type="evidence" value="ECO:0007669"/>
    <property type="project" value="TreeGrafter"/>
</dbReference>
<name>A0A1S1HCB5_9SPHN</name>
<dbReference type="Gene3D" id="2.40.40.10">
    <property type="entry name" value="RlpA-like domain"/>
    <property type="match status" value="1"/>
</dbReference>
<protein>
    <recommendedName>
        <fullName evidence="2">peptidoglycan lytic exotransglycosylase</fullName>
        <ecNumber evidence="2">4.2.2.n1</ecNumber>
    </recommendedName>
    <alternativeName>
        <fullName evidence="5">Murein hydrolase A</fullName>
    </alternativeName>
</protein>
<dbReference type="Proteomes" id="UP000179467">
    <property type="component" value="Unassembled WGS sequence"/>
</dbReference>
<evidence type="ECO:0000256" key="7">
    <source>
        <dbReference type="SAM" id="SignalP"/>
    </source>
</evidence>
<evidence type="ECO:0000256" key="4">
    <source>
        <dbReference type="ARBA" id="ARBA00023316"/>
    </source>
</evidence>
<dbReference type="CDD" id="cd14668">
    <property type="entry name" value="mlta_B"/>
    <property type="match status" value="1"/>
</dbReference>
<dbReference type="SUPFAM" id="SSF50685">
    <property type="entry name" value="Barwin-like endoglucanases"/>
    <property type="match status" value="1"/>
</dbReference>
<dbReference type="InterPro" id="IPR036908">
    <property type="entry name" value="RlpA-like_sf"/>
</dbReference>
<feature type="compositionally biased region" description="Low complexity" evidence="6">
    <location>
        <begin position="30"/>
        <end position="45"/>
    </location>
</feature>
<keyword evidence="10" id="KW-1185">Reference proteome</keyword>
<dbReference type="InterPro" id="IPR010611">
    <property type="entry name" value="3D_dom"/>
</dbReference>
<dbReference type="SMART" id="SM00925">
    <property type="entry name" value="MltA"/>
    <property type="match status" value="1"/>
</dbReference>
<organism evidence="9 10">
    <name type="scientific">Edaphosphingomonas haloaromaticamans</name>
    <dbReference type="NCBI Taxonomy" id="653954"/>
    <lineage>
        <taxon>Bacteria</taxon>
        <taxon>Pseudomonadati</taxon>
        <taxon>Pseudomonadota</taxon>
        <taxon>Alphaproteobacteria</taxon>
        <taxon>Sphingomonadales</taxon>
        <taxon>Rhizorhabdaceae</taxon>
        <taxon>Edaphosphingomonas</taxon>
    </lineage>
</organism>
<comment type="caution">
    <text evidence="9">The sequence shown here is derived from an EMBL/GenBank/DDBJ whole genome shotgun (WGS) entry which is preliminary data.</text>
</comment>
<dbReference type="RefSeq" id="WP_070933054.1">
    <property type="nucleotide sequence ID" value="NZ_MIPT01000001.1"/>
</dbReference>
<dbReference type="Pfam" id="PF06725">
    <property type="entry name" value="3D"/>
    <property type="match status" value="1"/>
</dbReference>
<evidence type="ECO:0000256" key="5">
    <source>
        <dbReference type="ARBA" id="ARBA00030918"/>
    </source>
</evidence>
<evidence type="ECO:0000259" key="8">
    <source>
        <dbReference type="SMART" id="SM00925"/>
    </source>
</evidence>
<dbReference type="PANTHER" id="PTHR30124">
    <property type="entry name" value="MEMBRANE-BOUND LYTIC MUREIN TRANSGLYCOSYLASE A"/>
    <property type="match status" value="1"/>
</dbReference>
<dbReference type="Gene3D" id="2.40.240.50">
    <property type="entry name" value="Barwin-like endoglucanases"/>
    <property type="match status" value="1"/>
</dbReference>
<dbReference type="EC" id="4.2.2.n1" evidence="2"/>